<feature type="signal peptide" evidence="1">
    <location>
        <begin position="1"/>
        <end position="22"/>
    </location>
</feature>
<reference evidence="3" key="1">
    <citation type="journal article" date="2005" name="Gene">
        <title>A catalog for the transcripts from the venomous structures of the caterpillar Lonomia obliqua: identification of the proteins potentially involved in the coagulation disorder and hemorrhagic syndrome.</title>
        <authorList>
            <person name="Veiga A.B.G."/>
            <person name="Ribeiro J.M.C."/>
            <person name="Guimaraes J.A."/>
            <person name="Francischetti I.M.B."/>
        </authorList>
    </citation>
    <scope>NUCLEOTIDE SEQUENCE</scope>
    <source>
        <tissue evidence="3">Tegument</tissue>
    </source>
</reference>
<protein>
    <submittedName>
        <fullName evidence="3">Putative cystatin 1</fullName>
    </submittedName>
</protein>
<evidence type="ECO:0000313" key="3">
    <source>
        <dbReference type="EMBL" id="AAV91420.1"/>
    </source>
</evidence>
<feature type="domain" description="Cystatin" evidence="2">
    <location>
        <begin position="25"/>
        <end position="116"/>
    </location>
</feature>
<dbReference type="SUPFAM" id="SSF54403">
    <property type="entry name" value="Cystatin/monellin"/>
    <property type="match status" value="1"/>
</dbReference>
<dbReference type="Gene3D" id="3.10.450.10">
    <property type="match status" value="1"/>
</dbReference>
<dbReference type="SMART" id="SM00043">
    <property type="entry name" value="CY"/>
    <property type="match status" value="1"/>
</dbReference>
<feature type="chain" id="PRO_5004260031" evidence="1">
    <location>
        <begin position="23"/>
        <end position="120"/>
    </location>
</feature>
<sequence length="120" mass="13222">MFQYKIIFSLVILCAVSNFGSGQPPQVGGVKEADASDPSYKPLAELSLKKYLQSTGSEQTFPEIKIERVTQQVVAGIKNDIEFTAHAENGDTIKCQTSVVTRAWLNETEVLDVKCQIVNK</sequence>
<accession>Q5MGI0</accession>
<proteinExistence type="evidence at transcript level"/>
<keyword evidence="1" id="KW-0732">Signal</keyword>
<evidence type="ECO:0000259" key="2">
    <source>
        <dbReference type="SMART" id="SM00043"/>
    </source>
</evidence>
<evidence type="ECO:0000256" key="1">
    <source>
        <dbReference type="SAM" id="SignalP"/>
    </source>
</evidence>
<dbReference type="CDD" id="cd00042">
    <property type="entry name" value="CY"/>
    <property type="match status" value="1"/>
</dbReference>
<dbReference type="AlphaFoldDB" id="Q5MGI0"/>
<dbReference type="GO" id="GO:0004869">
    <property type="term" value="F:cysteine-type endopeptidase inhibitor activity"/>
    <property type="evidence" value="ECO:0007669"/>
    <property type="project" value="InterPro"/>
</dbReference>
<dbReference type="Pfam" id="PF00031">
    <property type="entry name" value="Cystatin"/>
    <property type="match status" value="1"/>
</dbReference>
<name>Q5MGI0_LONON</name>
<organism evidence="3">
    <name type="scientific">Lonomia obliqua</name>
    <name type="common">Moth</name>
    <dbReference type="NCBI Taxonomy" id="304329"/>
    <lineage>
        <taxon>Eukaryota</taxon>
        <taxon>Metazoa</taxon>
        <taxon>Ecdysozoa</taxon>
        <taxon>Arthropoda</taxon>
        <taxon>Hexapoda</taxon>
        <taxon>Insecta</taxon>
        <taxon>Pterygota</taxon>
        <taxon>Neoptera</taxon>
        <taxon>Endopterygota</taxon>
        <taxon>Lepidoptera</taxon>
        <taxon>Glossata</taxon>
        <taxon>Ditrysia</taxon>
        <taxon>Bombycoidea</taxon>
        <taxon>Saturniidae</taxon>
        <taxon>Hemileucinae</taxon>
        <taxon>Lonomia</taxon>
    </lineage>
</organism>
<dbReference type="InterPro" id="IPR000010">
    <property type="entry name" value="Cystatin_dom"/>
</dbReference>
<dbReference type="InterPro" id="IPR046350">
    <property type="entry name" value="Cystatin_sf"/>
</dbReference>
<dbReference type="EMBL" id="AY829806">
    <property type="protein sequence ID" value="AAV91420.1"/>
    <property type="molecule type" value="mRNA"/>
</dbReference>